<evidence type="ECO:0000256" key="2">
    <source>
        <dbReference type="ARBA" id="ARBA00023143"/>
    </source>
</evidence>
<keyword evidence="3" id="KW-0964">Secreted</keyword>
<keyword evidence="6" id="KW-0969">Cilium</keyword>
<keyword evidence="6" id="KW-0282">Flagellum</keyword>
<dbReference type="SUPFAM" id="SSF64518">
    <property type="entry name" value="Phase 1 flagellin"/>
    <property type="match status" value="1"/>
</dbReference>
<dbReference type="Pfam" id="PF00669">
    <property type="entry name" value="Flagellin_N"/>
    <property type="match status" value="1"/>
</dbReference>
<comment type="caution">
    <text evidence="6">The sequence shown here is derived from an EMBL/GenBank/DDBJ whole genome shotgun (WGS) entry which is preliminary data.</text>
</comment>
<protein>
    <recommendedName>
        <fullName evidence="3">Flagellin</fullName>
    </recommendedName>
</protein>
<evidence type="ECO:0000313" key="7">
    <source>
        <dbReference type="Proteomes" id="UP000017148"/>
    </source>
</evidence>
<proteinExistence type="inferred from homology"/>
<sequence length="282" mass="30982">MPRINHNIPAMVAANTLMRTERQLSKSIERLSTGQKINFAYDDAAGYSVSEQMRMETKNLQMGSQNIENGRSLLDIVDGGLKEIQDIVNRLRELAVNSANGTLTPDDREYIQKETDQLLEEIDRISNSTEFNGNALINGDAPWGEGRGGKLHIGSGFDSNTDIFYIRLHDMQVHEDGLDIADIDLSNPDTAQEAIGRLDQASSTITGELANVGAFGNRLNHAARNQASMTQNIIAADSIIRDTDMAEETAKRSQLTVLHNAGVSVLAQANSFPQDILQLLQF</sequence>
<dbReference type="InterPro" id="IPR042187">
    <property type="entry name" value="Flagellin_C_sub2"/>
</dbReference>
<organism evidence="6 7">
    <name type="scientific">Chitinivibrio alkaliphilus ACht1</name>
    <dbReference type="NCBI Taxonomy" id="1313304"/>
    <lineage>
        <taxon>Bacteria</taxon>
        <taxon>Pseudomonadati</taxon>
        <taxon>Fibrobacterota</taxon>
        <taxon>Chitinivibrionia</taxon>
        <taxon>Chitinivibrionales</taxon>
        <taxon>Chitinivibrionaceae</taxon>
        <taxon>Chitinivibrio</taxon>
    </lineage>
</organism>
<dbReference type="OrthoDB" id="9796789at2"/>
<dbReference type="STRING" id="1313304.CALK_0173"/>
<keyword evidence="7" id="KW-1185">Reference proteome</keyword>
<feature type="domain" description="Flagellin C-terminal" evidence="5">
    <location>
        <begin position="197"/>
        <end position="280"/>
    </location>
</feature>
<dbReference type="Gene3D" id="6.10.10.10">
    <property type="entry name" value="Flagellar export chaperone, C-terminal domain"/>
    <property type="match status" value="1"/>
</dbReference>
<dbReference type="InterPro" id="IPR046358">
    <property type="entry name" value="Flagellin_C"/>
</dbReference>
<dbReference type="GO" id="GO:0009288">
    <property type="term" value="C:bacterial-type flagellum"/>
    <property type="evidence" value="ECO:0007669"/>
    <property type="project" value="UniProtKB-SubCell"/>
</dbReference>
<dbReference type="PANTHER" id="PTHR42792:SF2">
    <property type="entry name" value="FLAGELLIN"/>
    <property type="match status" value="1"/>
</dbReference>
<dbReference type="InterPro" id="IPR001029">
    <property type="entry name" value="Flagellin_N"/>
</dbReference>
<dbReference type="PANTHER" id="PTHR42792">
    <property type="entry name" value="FLAGELLIN"/>
    <property type="match status" value="1"/>
</dbReference>
<dbReference type="Gene3D" id="1.20.1330.10">
    <property type="entry name" value="f41 fragment of flagellin, N-terminal domain"/>
    <property type="match status" value="2"/>
</dbReference>
<dbReference type="Pfam" id="PF00700">
    <property type="entry name" value="Flagellin_C"/>
    <property type="match status" value="1"/>
</dbReference>
<dbReference type="PRINTS" id="PR00207">
    <property type="entry name" value="FLAGELLIN"/>
</dbReference>
<dbReference type="InterPro" id="IPR001492">
    <property type="entry name" value="Flagellin"/>
</dbReference>
<evidence type="ECO:0000256" key="3">
    <source>
        <dbReference type="RuleBase" id="RU362073"/>
    </source>
</evidence>
<dbReference type="AlphaFoldDB" id="U7DCT3"/>
<dbReference type="Proteomes" id="UP000017148">
    <property type="component" value="Unassembled WGS sequence"/>
</dbReference>
<feature type="domain" description="Flagellin N-terminal" evidence="4">
    <location>
        <begin position="4"/>
        <end position="139"/>
    </location>
</feature>
<name>U7DCT3_9BACT</name>
<accession>U7DCT3</accession>
<evidence type="ECO:0000313" key="6">
    <source>
        <dbReference type="EMBL" id="ERP39373.1"/>
    </source>
</evidence>
<comment type="similarity">
    <text evidence="1 3">Belongs to the bacterial flagellin family.</text>
</comment>
<dbReference type="RefSeq" id="WP_022635733.1">
    <property type="nucleotide sequence ID" value="NZ_ASJR01000001.1"/>
</dbReference>
<dbReference type="EMBL" id="ASJR01000001">
    <property type="protein sequence ID" value="ERP39373.1"/>
    <property type="molecule type" value="Genomic_DNA"/>
</dbReference>
<dbReference type="eggNOG" id="COG1344">
    <property type="taxonomic scope" value="Bacteria"/>
</dbReference>
<dbReference type="GO" id="GO:0005198">
    <property type="term" value="F:structural molecule activity"/>
    <property type="evidence" value="ECO:0007669"/>
    <property type="project" value="UniProtKB-UniRule"/>
</dbReference>
<reference evidence="6 7" key="1">
    <citation type="journal article" date="2013" name="Environ. Microbiol.">
        <title>Genome analysis of Chitinivibrio alkaliphilus gen. nov., sp. nov., a novel extremely haloalkaliphilic anaerobic chitinolytic bacterium from the candidate phylum Termite Group 3.</title>
        <authorList>
            <person name="Sorokin D.Y."/>
            <person name="Gumerov V.M."/>
            <person name="Rakitin A.L."/>
            <person name="Beletsky A.V."/>
            <person name="Damste J.S."/>
            <person name="Muyzer G."/>
            <person name="Mardanov A.V."/>
            <person name="Ravin N.V."/>
        </authorList>
    </citation>
    <scope>NUCLEOTIDE SEQUENCE [LARGE SCALE GENOMIC DNA]</scope>
    <source>
        <strain evidence="6 7">ACht1</strain>
    </source>
</reference>
<dbReference type="GO" id="GO:0005576">
    <property type="term" value="C:extracellular region"/>
    <property type="evidence" value="ECO:0007669"/>
    <property type="project" value="UniProtKB-SubCell"/>
</dbReference>
<comment type="subcellular location">
    <subcellularLocation>
        <location evidence="3">Secreted</location>
    </subcellularLocation>
    <subcellularLocation>
        <location evidence="3">Bacterial flagellum</location>
    </subcellularLocation>
</comment>
<evidence type="ECO:0000256" key="1">
    <source>
        <dbReference type="ARBA" id="ARBA00005709"/>
    </source>
</evidence>
<gene>
    <name evidence="6" type="ORF">CALK_0173</name>
</gene>
<keyword evidence="6" id="KW-0966">Cell projection</keyword>
<comment type="function">
    <text evidence="3">Flagellin is the subunit protein which polymerizes to form the filaments of bacterial flagella.</text>
</comment>
<evidence type="ECO:0000259" key="5">
    <source>
        <dbReference type="Pfam" id="PF00700"/>
    </source>
</evidence>
<evidence type="ECO:0000259" key="4">
    <source>
        <dbReference type="Pfam" id="PF00669"/>
    </source>
</evidence>
<keyword evidence="2 3" id="KW-0975">Bacterial flagellum</keyword>